<dbReference type="EMBL" id="OX459938">
    <property type="protein sequence ID" value="CAI9160586.1"/>
    <property type="molecule type" value="Genomic_DNA"/>
</dbReference>
<protein>
    <submittedName>
        <fullName evidence="2">Uncharacterized protein</fullName>
    </submittedName>
</protein>
<dbReference type="Proteomes" id="UP001176941">
    <property type="component" value="Chromosome 2"/>
</dbReference>
<feature type="compositionally biased region" description="Basic residues" evidence="1">
    <location>
        <begin position="27"/>
        <end position="37"/>
    </location>
</feature>
<feature type="compositionally biased region" description="Pro residues" evidence="1">
    <location>
        <begin position="160"/>
        <end position="172"/>
    </location>
</feature>
<name>A0ABN8YHI3_RANTA</name>
<sequence>MSPPPPAPTRVPAATPRSQPPEEHKAPRGQRPRHPGARPRQGARGSAGGGEPRSQPLRSLAHRTGGLAGQRAGRTRDARPLTVRAGLRAPIPPGHSQGSAAGAHRGRGAPPGQPQGCIGSNWRRFLLFLSSRPPAAVAASWEKGKKEKVLGSSCWKVSAKPPPSAAVPPKSTPSPDEAAAAARASCTHSRRMLGPPAARPRAWWLLLVPERVAGPPKGRLTFPRAGEG</sequence>
<keyword evidence="3" id="KW-1185">Reference proteome</keyword>
<evidence type="ECO:0000313" key="3">
    <source>
        <dbReference type="Proteomes" id="UP001176941"/>
    </source>
</evidence>
<feature type="region of interest" description="Disordered" evidence="1">
    <location>
        <begin position="1"/>
        <end position="117"/>
    </location>
</feature>
<feature type="region of interest" description="Disordered" evidence="1">
    <location>
        <begin position="155"/>
        <end position="195"/>
    </location>
</feature>
<proteinExistence type="predicted"/>
<evidence type="ECO:0000313" key="2">
    <source>
        <dbReference type="EMBL" id="CAI9160586.1"/>
    </source>
</evidence>
<gene>
    <name evidence="2" type="ORF">MRATA1EN1_LOCUS9548</name>
</gene>
<evidence type="ECO:0000256" key="1">
    <source>
        <dbReference type="SAM" id="MobiDB-lite"/>
    </source>
</evidence>
<feature type="compositionally biased region" description="Low complexity" evidence="1">
    <location>
        <begin position="173"/>
        <end position="184"/>
    </location>
</feature>
<reference evidence="2" key="1">
    <citation type="submission" date="2023-04" db="EMBL/GenBank/DDBJ databases">
        <authorList>
            <consortium name="ELIXIR-Norway"/>
        </authorList>
    </citation>
    <scope>NUCLEOTIDE SEQUENCE [LARGE SCALE GENOMIC DNA]</scope>
</reference>
<accession>A0ABN8YHI3</accession>
<organism evidence="2 3">
    <name type="scientific">Rangifer tarandus platyrhynchus</name>
    <name type="common">Svalbard reindeer</name>
    <dbReference type="NCBI Taxonomy" id="3082113"/>
    <lineage>
        <taxon>Eukaryota</taxon>
        <taxon>Metazoa</taxon>
        <taxon>Chordata</taxon>
        <taxon>Craniata</taxon>
        <taxon>Vertebrata</taxon>
        <taxon>Euteleostomi</taxon>
        <taxon>Mammalia</taxon>
        <taxon>Eutheria</taxon>
        <taxon>Laurasiatheria</taxon>
        <taxon>Artiodactyla</taxon>
        <taxon>Ruminantia</taxon>
        <taxon>Pecora</taxon>
        <taxon>Cervidae</taxon>
        <taxon>Odocoileinae</taxon>
        <taxon>Rangifer</taxon>
    </lineage>
</organism>
<feature type="compositionally biased region" description="Low complexity" evidence="1">
    <location>
        <begin position="94"/>
        <end position="116"/>
    </location>
</feature>